<protein>
    <submittedName>
        <fullName evidence="8">Oxidoreductase of aldo/keto reductase family, subgroup 1</fullName>
    </submittedName>
</protein>
<feature type="site" description="Lowers pKa of active site Tyr" evidence="6">
    <location>
        <position position="79"/>
    </location>
</feature>
<proteinExistence type="inferred from homology"/>
<evidence type="ECO:0000256" key="5">
    <source>
        <dbReference type="PIRSR" id="PIRSR000097-2"/>
    </source>
</evidence>
<keyword evidence="3" id="KW-0560">Oxidoreductase</keyword>
<dbReference type="EMBL" id="CADCTB010000152">
    <property type="protein sequence ID" value="CAA9255651.1"/>
    <property type="molecule type" value="Genomic_DNA"/>
</dbReference>
<evidence type="ECO:0000313" key="8">
    <source>
        <dbReference type="EMBL" id="CAA9255651.1"/>
    </source>
</evidence>
<feature type="domain" description="NADP-dependent oxidoreductase" evidence="7">
    <location>
        <begin position="22"/>
        <end position="259"/>
    </location>
</feature>
<gene>
    <name evidence="8" type="ORF">AVDCRST_MAG10-2489</name>
</gene>
<reference evidence="8" key="1">
    <citation type="submission" date="2020-02" db="EMBL/GenBank/DDBJ databases">
        <authorList>
            <person name="Meier V. D."/>
        </authorList>
    </citation>
    <scope>NUCLEOTIDE SEQUENCE</scope>
    <source>
        <strain evidence="8">AVDCRST_MAG10</strain>
    </source>
</reference>
<keyword evidence="2" id="KW-0521">NADP</keyword>
<evidence type="ECO:0000259" key="7">
    <source>
        <dbReference type="Pfam" id="PF00248"/>
    </source>
</evidence>
<accession>A0A6J4ILI6</accession>
<dbReference type="Pfam" id="PF00248">
    <property type="entry name" value="Aldo_ket_red"/>
    <property type="match status" value="1"/>
</dbReference>
<name>A0A6J4ILI6_9ACTN</name>
<dbReference type="Gene3D" id="3.20.20.100">
    <property type="entry name" value="NADP-dependent oxidoreductase domain"/>
    <property type="match status" value="1"/>
</dbReference>
<dbReference type="PROSITE" id="PS00062">
    <property type="entry name" value="ALDOKETO_REDUCTASE_2"/>
    <property type="match status" value="1"/>
</dbReference>
<sequence length="264" mass="29531">MAIADHQPTVSLPGGGALPLVGLGTWEMTGSQCYRAVRHALDVGYRHIDTATMYRNERDVGRAVRDSGVRREEVFVTTKLRPSDAGRERSTLEGSLRALGMDYVDLWLIHWPPGGTGAQVWRRFLALRDEAKARAVGVSNYATSQLDELDRATGERPHVNQIRWGPALHDPEELLAHRRRGVVLEGYSPFKTTDLRHPVLAEVAGRHGVTPAQVVIRWHIDHGVVVIPKSGTPERIAANFDVFRFSLDEEDLDRVDSLSRVVRR</sequence>
<dbReference type="CDD" id="cd19071">
    <property type="entry name" value="AKR_AKR1-5-like"/>
    <property type="match status" value="1"/>
</dbReference>
<evidence type="ECO:0000256" key="3">
    <source>
        <dbReference type="ARBA" id="ARBA00023002"/>
    </source>
</evidence>
<comment type="similarity">
    <text evidence="1">Belongs to the aldo/keto reductase family.</text>
</comment>
<dbReference type="InterPro" id="IPR018170">
    <property type="entry name" value="Aldo/ket_reductase_CS"/>
</dbReference>
<feature type="binding site" evidence="5">
    <location>
        <position position="110"/>
    </location>
    <ligand>
        <name>substrate</name>
    </ligand>
</feature>
<dbReference type="PANTHER" id="PTHR43827">
    <property type="entry name" value="2,5-DIKETO-D-GLUCONIC ACID REDUCTASE"/>
    <property type="match status" value="1"/>
</dbReference>
<dbReference type="AlphaFoldDB" id="A0A6J4ILI6"/>
<dbReference type="PANTHER" id="PTHR43827:SF3">
    <property type="entry name" value="NADP-DEPENDENT OXIDOREDUCTASE DOMAIN-CONTAINING PROTEIN"/>
    <property type="match status" value="1"/>
</dbReference>
<feature type="active site" description="Proton donor" evidence="4">
    <location>
        <position position="54"/>
    </location>
</feature>
<dbReference type="InterPro" id="IPR023210">
    <property type="entry name" value="NADP_OxRdtase_dom"/>
</dbReference>
<evidence type="ECO:0000256" key="1">
    <source>
        <dbReference type="ARBA" id="ARBA00007905"/>
    </source>
</evidence>
<dbReference type="GO" id="GO:0016616">
    <property type="term" value="F:oxidoreductase activity, acting on the CH-OH group of donors, NAD or NADP as acceptor"/>
    <property type="evidence" value="ECO:0007669"/>
    <property type="project" value="UniProtKB-ARBA"/>
</dbReference>
<evidence type="ECO:0000256" key="4">
    <source>
        <dbReference type="PIRSR" id="PIRSR000097-1"/>
    </source>
</evidence>
<dbReference type="SUPFAM" id="SSF51430">
    <property type="entry name" value="NAD(P)-linked oxidoreductase"/>
    <property type="match status" value="1"/>
</dbReference>
<dbReference type="PRINTS" id="PR00069">
    <property type="entry name" value="ALDKETRDTASE"/>
</dbReference>
<dbReference type="InterPro" id="IPR036812">
    <property type="entry name" value="NAD(P)_OxRdtase_dom_sf"/>
</dbReference>
<evidence type="ECO:0000256" key="6">
    <source>
        <dbReference type="PIRSR" id="PIRSR000097-3"/>
    </source>
</evidence>
<dbReference type="PROSITE" id="PS00798">
    <property type="entry name" value="ALDOKETO_REDUCTASE_1"/>
    <property type="match status" value="1"/>
</dbReference>
<dbReference type="PIRSF" id="PIRSF000097">
    <property type="entry name" value="AKR"/>
    <property type="match status" value="1"/>
</dbReference>
<evidence type="ECO:0000256" key="2">
    <source>
        <dbReference type="ARBA" id="ARBA00022857"/>
    </source>
</evidence>
<organism evidence="8">
    <name type="scientific">uncultured Acidimicrobiales bacterium</name>
    <dbReference type="NCBI Taxonomy" id="310071"/>
    <lineage>
        <taxon>Bacteria</taxon>
        <taxon>Bacillati</taxon>
        <taxon>Actinomycetota</taxon>
        <taxon>Acidimicrobiia</taxon>
        <taxon>Acidimicrobiales</taxon>
        <taxon>environmental samples</taxon>
    </lineage>
</organism>
<dbReference type="InterPro" id="IPR020471">
    <property type="entry name" value="AKR"/>
</dbReference>
<dbReference type="FunFam" id="3.20.20.100:FF:000002">
    <property type="entry name" value="2,5-diketo-D-gluconic acid reductase A"/>
    <property type="match status" value="1"/>
</dbReference>